<evidence type="ECO:0000313" key="6">
    <source>
        <dbReference type="EMBL" id="JAH96383.1"/>
    </source>
</evidence>
<gene>
    <name evidence="7" type="ORF">ANANG_G00239840</name>
</gene>
<dbReference type="PANTHER" id="PTHR10867:SF32">
    <property type="entry name" value="NICOTINAMIDE N-METHYLTRANSFERASE"/>
    <property type="match status" value="1"/>
</dbReference>
<dbReference type="PROSITE" id="PS51681">
    <property type="entry name" value="SAM_MT_NNMT_PNMT_TEMT"/>
    <property type="match status" value="1"/>
</dbReference>
<reference evidence="6" key="1">
    <citation type="submission" date="2014-11" db="EMBL/GenBank/DDBJ databases">
        <authorList>
            <person name="Amaro Gonzalez C."/>
        </authorList>
    </citation>
    <scope>NUCLEOTIDE SEQUENCE</scope>
</reference>
<dbReference type="Gene3D" id="3.40.50.150">
    <property type="entry name" value="Vaccinia Virus protein VP39"/>
    <property type="match status" value="1"/>
</dbReference>
<dbReference type="InterPro" id="IPR000940">
    <property type="entry name" value="NNMT_TEMT_trans"/>
</dbReference>
<evidence type="ECO:0000256" key="2">
    <source>
        <dbReference type="ARBA" id="ARBA00022603"/>
    </source>
</evidence>
<protein>
    <recommendedName>
        <fullName evidence="9">Nicotinamide N-methyltransferase-like</fullName>
    </recommendedName>
</protein>
<dbReference type="NCBIfam" id="NF041360">
    <property type="entry name" value="GntF_guanitoxin"/>
    <property type="match status" value="1"/>
</dbReference>
<feature type="binding site" evidence="5">
    <location>
        <begin position="143"/>
        <end position="144"/>
    </location>
    <ligand>
        <name>S-adenosyl-L-methionine</name>
        <dbReference type="ChEBI" id="CHEBI:59789"/>
    </ligand>
</feature>
<dbReference type="OrthoDB" id="10050085at2759"/>
<reference evidence="7" key="3">
    <citation type="submission" date="2021-01" db="EMBL/GenBank/DDBJ databases">
        <title>A chromosome-scale assembly of European eel, Anguilla anguilla.</title>
        <authorList>
            <person name="Henkel C."/>
            <person name="Jong-Raadsen S.A."/>
            <person name="Dufour S."/>
            <person name="Weltzien F.-A."/>
            <person name="Palstra A.P."/>
            <person name="Pelster B."/>
            <person name="Spaink H.P."/>
            <person name="Van Den Thillart G.E."/>
            <person name="Jansen H."/>
            <person name="Zahm M."/>
            <person name="Klopp C."/>
            <person name="Cedric C."/>
            <person name="Louis A."/>
            <person name="Berthelot C."/>
            <person name="Parey E."/>
            <person name="Roest Crollius H."/>
            <person name="Montfort J."/>
            <person name="Robinson-Rechavi M."/>
            <person name="Bucao C."/>
            <person name="Bouchez O."/>
            <person name="Gislard M."/>
            <person name="Lluch J."/>
            <person name="Milhes M."/>
            <person name="Lampietro C."/>
            <person name="Lopez Roques C."/>
            <person name="Donnadieu C."/>
            <person name="Braasch I."/>
            <person name="Desvignes T."/>
            <person name="Postlethwait J."/>
            <person name="Bobe J."/>
            <person name="Guiguen Y."/>
            <person name="Dirks R."/>
        </authorList>
    </citation>
    <scope>NUCLEOTIDE SEQUENCE</scope>
    <source>
        <strain evidence="7">Tag_6206</strain>
        <tissue evidence="7">Liver</tissue>
    </source>
</reference>
<dbReference type="GO" id="GO:0032259">
    <property type="term" value="P:methylation"/>
    <property type="evidence" value="ECO:0007669"/>
    <property type="project" value="UniProtKB-KW"/>
</dbReference>
<dbReference type="Pfam" id="PF01234">
    <property type="entry name" value="NNMT_PNMT_TEMT"/>
    <property type="match status" value="1"/>
</dbReference>
<evidence type="ECO:0000256" key="4">
    <source>
        <dbReference type="ARBA" id="ARBA00022691"/>
    </source>
</evidence>
<dbReference type="OMA" id="CLESACY"/>
<evidence type="ECO:0000313" key="7">
    <source>
        <dbReference type="EMBL" id="KAG5837491.1"/>
    </source>
</evidence>
<keyword evidence="4 5" id="KW-0949">S-adenosyl-L-methionine</keyword>
<keyword evidence="3" id="KW-0808">Transferase</keyword>
<dbReference type="CDD" id="cd02440">
    <property type="entry name" value="AdoMet_MTases"/>
    <property type="match status" value="1"/>
</dbReference>
<dbReference type="AlphaFoldDB" id="A0A0E9X3X9"/>
<evidence type="ECO:0000256" key="3">
    <source>
        <dbReference type="ARBA" id="ARBA00022679"/>
    </source>
</evidence>
<evidence type="ECO:0000256" key="1">
    <source>
        <dbReference type="ARBA" id="ARBA00007996"/>
    </source>
</evidence>
<evidence type="ECO:0000313" key="8">
    <source>
        <dbReference type="Proteomes" id="UP001044222"/>
    </source>
</evidence>
<reference evidence="6" key="2">
    <citation type="journal article" date="2015" name="Fish Shellfish Immunol.">
        <title>Early steps in the European eel (Anguilla anguilla)-Vibrio vulnificus interaction in the gills: Role of the RtxA13 toxin.</title>
        <authorList>
            <person name="Callol A."/>
            <person name="Pajuelo D."/>
            <person name="Ebbesson L."/>
            <person name="Teles M."/>
            <person name="MacKenzie S."/>
            <person name="Amaro C."/>
        </authorList>
    </citation>
    <scope>NUCLEOTIDE SEQUENCE</scope>
</reference>
<organism evidence="6">
    <name type="scientific">Anguilla anguilla</name>
    <name type="common">European freshwater eel</name>
    <name type="synonym">Muraena anguilla</name>
    <dbReference type="NCBI Taxonomy" id="7936"/>
    <lineage>
        <taxon>Eukaryota</taxon>
        <taxon>Metazoa</taxon>
        <taxon>Chordata</taxon>
        <taxon>Craniata</taxon>
        <taxon>Vertebrata</taxon>
        <taxon>Euteleostomi</taxon>
        <taxon>Actinopterygii</taxon>
        <taxon>Neopterygii</taxon>
        <taxon>Teleostei</taxon>
        <taxon>Anguilliformes</taxon>
        <taxon>Anguillidae</taxon>
        <taxon>Anguilla</taxon>
    </lineage>
</organism>
<sequence length="263" mass="30028">MDDSDRVIFTEGEFYQGHFDSREYFSAYYSSPSSGDDFLPFVLQKLHETFSSGNIKGKKLIDIGCGPTIHGIISASKYFEEIVVSDFTDSNRREIEKWLRNEEGCFDWRPTIEFVCELEGGSRSPEEVEQRLRQIVKQVQRCDVRQENPFHPLTMEPADCILSSLCLEAACKDLETYRRALGSIAALLKPGGVLVLIGVLNESFYFVGQEKFSCLVLSQSCIEETLRNLGFSIKQVNTLHPKETDKEYYDAEAFFYLVAQKTK</sequence>
<dbReference type="GO" id="GO:0008757">
    <property type="term" value="F:S-adenosylmethionine-dependent methyltransferase activity"/>
    <property type="evidence" value="ECO:0007669"/>
    <property type="project" value="UniProtKB-ARBA"/>
</dbReference>
<dbReference type="InterPro" id="IPR029063">
    <property type="entry name" value="SAM-dependent_MTases_sf"/>
</dbReference>
<comment type="similarity">
    <text evidence="1">Belongs to the class I-like SAM-binding methyltransferase superfamily. NNMT/PNMT/TEMT family.</text>
</comment>
<feature type="binding site" evidence="5">
    <location>
        <position position="29"/>
    </location>
    <ligand>
        <name>S-adenosyl-L-methionine</name>
        <dbReference type="ChEBI" id="CHEBI:59789"/>
    </ligand>
</feature>
<evidence type="ECO:0008006" key="9">
    <source>
        <dbReference type="Google" id="ProtNLM"/>
    </source>
</evidence>
<dbReference type="InterPro" id="IPR053384">
    <property type="entry name" value="SAM-dep_methyltransferase"/>
</dbReference>
<dbReference type="EMBL" id="GBXM01012194">
    <property type="protein sequence ID" value="JAH96383.1"/>
    <property type="molecule type" value="Transcribed_RNA"/>
</dbReference>
<dbReference type="Proteomes" id="UP001044222">
    <property type="component" value="Chromosome 13"/>
</dbReference>
<keyword evidence="8" id="KW-1185">Reference proteome</keyword>
<feature type="binding site" evidence="5">
    <location>
        <position position="86"/>
    </location>
    <ligand>
        <name>S-adenosyl-L-methionine</name>
        <dbReference type="ChEBI" id="CHEBI:59789"/>
    </ligand>
</feature>
<dbReference type="PANTHER" id="PTHR10867">
    <property type="entry name" value="NNMT/PNMT/TEMT FAMILY MEMBER"/>
    <property type="match status" value="1"/>
</dbReference>
<keyword evidence="2" id="KW-0489">Methyltransferase</keyword>
<evidence type="ECO:0000256" key="5">
    <source>
        <dbReference type="PIRSR" id="PIRSR000384-1"/>
    </source>
</evidence>
<dbReference type="PIRSF" id="PIRSF000384">
    <property type="entry name" value="PNMTase"/>
    <property type="match status" value="1"/>
</dbReference>
<dbReference type="GO" id="GO:0008170">
    <property type="term" value="F:N-methyltransferase activity"/>
    <property type="evidence" value="ECO:0007669"/>
    <property type="project" value="TreeGrafter"/>
</dbReference>
<feature type="binding site" evidence="5">
    <location>
        <position position="91"/>
    </location>
    <ligand>
        <name>S-adenosyl-L-methionine</name>
        <dbReference type="ChEBI" id="CHEBI:59789"/>
    </ligand>
</feature>
<proteinExistence type="inferred from homology"/>
<name>A0A0E9X3X9_ANGAN</name>
<dbReference type="EMBL" id="JAFIRN010000013">
    <property type="protein sequence ID" value="KAG5837491.1"/>
    <property type="molecule type" value="Genomic_DNA"/>
</dbReference>
<feature type="binding site" evidence="5">
    <location>
        <position position="24"/>
    </location>
    <ligand>
        <name>S-adenosyl-L-methionine</name>
        <dbReference type="ChEBI" id="CHEBI:59789"/>
    </ligand>
</feature>
<dbReference type="FunFam" id="3.40.50.150:FF:000065">
    <property type="entry name" value="Phenylethanolamine N-methyltransferase"/>
    <property type="match status" value="1"/>
</dbReference>
<dbReference type="SUPFAM" id="SSF53335">
    <property type="entry name" value="S-adenosyl-L-methionine-dependent methyltransferases"/>
    <property type="match status" value="1"/>
</dbReference>
<accession>A0A0E9X3X9</accession>
<dbReference type="GO" id="GO:0005829">
    <property type="term" value="C:cytosol"/>
    <property type="evidence" value="ECO:0007669"/>
    <property type="project" value="TreeGrafter"/>
</dbReference>